<reference evidence="1 2" key="1">
    <citation type="submission" date="2015-04" db="EMBL/GenBank/DDBJ databases">
        <title>Complete genome sequence of Schizopora paradoxa KUC8140, a cosmopolitan wood degrader in East Asia.</title>
        <authorList>
            <consortium name="DOE Joint Genome Institute"/>
            <person name="Min B."/>
            <person name="Park H."/>
            <person name="Jang Y."/>
            <person name="Kim J.-J."/>
            <person name="Kim K.H."/>
            <person name="Pangilinan J."/>
            <person name="Lipzen A."/>
            <person name="Riley R."/>
            <person name="Grigoriev I.V."/>
            <person name="Spatafora J.W."/>
            <person name="Choi I.-G."/>
        </authorList>
    </citation>
    <scope>NUCLEOTIDE SEQUENCE [LARGE SCALE GENOMIC DNA]</scope>
    <source>
        <strain evidence="1 2">KUC8140</strain>
    </source>
</reference>
<dbReference type="Proteomes" id="UP000053477">
    <property type="component" value="Unassembled WGS sequence"/>
</dbReference>
<keyword evidence="2" id="KW-1185">Reference proteome</keyword>
<protein>
    <submittedName>
        <fullName evidence="1">Uncharacterized protein</fullName>
    </submittedName>
</protein>
<proteinExistence type="predicted"/>
<accession>A0A0H2RQK6</accession>
<sequence length="86" mass="9524">MQDMYQGSDEEADEQFKKEQGTSLVLLGCFQRCTDMGIMEGRQGQGLNPYSHDSIENLRDAGERLASGITDMRGREYESGPAASDN</sequence>
<name>A0A0H2RQK6_9AGAM</name>
<evidence type="ECO:0000313" key="2">
    <source>
        <dbReference type="Proteomes" id="UP000053477"/>
    </source>
</evidence>
<dbReference type="AlphaFoldDB" id="A0A0H2RQK6"/>
<organism evidence="1 2">
    <name type="scientific">Schizopora paradoxa</name>
    <dbReference type="NCBI Taxonomy" id="27342"/>
    <lineage>
        <taxon>Eukaryota</taxon>
        <taxon>Fungi</taxon>
        <taxon>Dikarya</taxon>
        <taxon>Basidiomycota</taxon>
        <taxon>Agaricomycotina</taxon>
        <taxon>Agaricomycetes</taxon>
        <taxon>Hymenochaetales</taxon>
        <taxon>Schizoporaceae</taxon>
        <taxon>Schizopora</taxon>
    </lineage>
</organism>
<evidence type="ECO:0000313" key="1">
    <source>
        <dbReference type="EMBL" id="KLO14255.1"/>
    </source>
</evidence>
<dbReference type="InParanoid" id="A0A0H2RQK6"/>
<dbReference type="EMBL" id="KQ085946">
    <property type="protein sequence ID" value="KLO14255.1"/>
    <property type="molecule type" value="Genomic_DNA"/>
</dbReference>
<gene>
    <name evidence="1" type="ORF">SCHPADRAFT_872847</name>
</gene>